<reference evidence="2" key="1">
    <citation type="journal article" date="2019" name="Int. J. Syst. Evol. Microbiol.">
        <title>The Global Catalogue of Microorganisms (GCM) 10K type strain sequencing project: providing services to taxonomists for standard genome sequencing and annotation.</title>
        <authorList>
            <consortium name="The Broad Institute Genomics Platform"/>
            <consortium name="The Broad Institute Genome Sequencing Center for Infectious Disease"/>
            <person name="Wu L."/>
            <person name="Ma J."/>
        </authorList>
    </citation>
    <scope>NUCLEOTIDE SEQUENCE [LARGE SCALE GENOMIC DNA]</scope>
    <source>
        <strain evidence="2">NBRC 111368</strain>
    </source>
</reference>
<dbReference type="Proteomes" id="UP001596403">
    <property type="component" value="Unassembled WGS sequence"/>
</dbReference>
<gene>
    <name evidence="1" type="ORF">ACFQAU_16850</name>
</gene>
<dbReference type="RefSeq" id="WP_386284013.1">
    <property type="nucleotide sequence ID" value="NZ_JBHSWA010000001.1"/>
</dbReference>
<proteinExistence type="predicted"/>
<sequence length="44" mass="4549">MLPHVDSFRAGHSIASLEALAEAISCPDDPGEKARMLAGLNAEG</sequence>
<name>A0ABW1Z449_9RHOB</name>
<comment type="caution">
    <text evidence="1">The sequence shown here is derived from an EMBL/GenBank/DDBJ whole genome shotgun (WGS) entry which is preliminary data.</text>
</comment>
<keyword evidence="2" id="KW-1185">Reference proteome</keyword>
<protein>
    <submittedName>
        <fullName evidence="1">Uncharacterized protein</fullName>
    </submittedName>
</protein>
<organism evidence="1 2">
    <name type="scientific">Sulfitobacter profundi</name>
    <dbReference type="NCBI Taxonomy" id="2679961"/>
    <lineage>
        <taxon>Bacteria</taxon>
        <taxon>Pseudomonadati</taxon>
        <taxon>Pseudomonadota</taxon>
        <taxon>Alphaproteobacteria</taxon>
        <taxon>Rhodobacterales</taxon>
        <taxon>Roseobacteraceae</taxon>
        <taxon>Sulfitobacter</taxon>
    </lineage>
</organism>
<dbReference type="EMBL" id="JBHSWA010000001">
    <property type="protein sequence ID" value="MFC6643117.1"/>
    <property type="molecule type" value="Genomic_DNA"/>
</dbReference>
<evidence type="ECO:0000313" key="1">
    <source>
        <dbReference type="EMBL" id="MFC6643117.1"/>
    </source>
</evidence>
<accession>A0ABW1Z449</accession>
<evidence type="ECO:0000313" key="2">
    <source>
        <dbReference type="Proteomes" id="UP001596403"/>
    </source>
</evidence>